<evidence type="ECO:0000313" key="8">
    <source>
        <dbReference type="Proteomes" id="UP000332933"/>
    </source>
</evidence>
<dbReference type="SMART" id="SM00320">
    <property type="entry name" value="WD40"/>
    <property type="match status" value="5"/>
</dbReference>
<proteinExistence type="predicted"/>
<keyword evidence="2" id="KW-0963">Cytoplasm</keyword>
<dbReference type="SUPFAM" id="SSF50978">
    <property type="entry name" value="WD40 repeat-like"/>
    <property type="match status" value="1"/>
</dbReference>
<dbReference type="PANTHER" id="PTHR12442">
    <property type="entry name" value="DYNEIN INTERMEDIATE CHAIN"/>
    <property type="match status" value="1"/>
</dbReference>
<keyword evidence="8" id="KW-1185">Reference proteome</keyword>
<reference evidence="7 8" key="1">
    <citation type="submission" date="2019-03" db="EMBL/GenBank/DDBJ databases">
        <authorList>
            <person name="Gaulin E."/>
            <person name="Dumas B."/>
        </authorList>
    </citation>
    <scope>NUCLEOTIDE SEQUENCE [LARGE SCALE GENOMIC DNA]</scope>
    <source>
        <strain evidence="7">CBS 568.67</strain>
    </source>
</reference>
<dbReference type="InterPro" id="IPR019775">
    <property type="entry name" value="WD40_repeat_CS"/>
</dbReference>
<dbReference type="PANTHER" id="PTHR12442:SF22">
    <property type="entry name" value="CYTOPLASMIC DYNEIN 1 INTERMEDIATE CHAIN-RELATED"/>
    <property type="match status" value="1"/>
</dbReference>
<dbReference type="AlphaFoldDB" id="A0A485K723"/>
<dbReference type="InterPro" id="IPR036322">
    <property type="entry name" value="WD40_repeat_dom_sf"/>
</dbReference>
<dbReference type="Proteomes" id="UP000332933">
    <property type="component" value="Unassembled WGS sequence"/>
</dbReference>
<evidence type="ECO:0000256" key="3">
    <source>
        <dbReference type="ARBA" id="ARBA00022574"/>
    </source>
</evidence>
<dbReference type="Gene3D" id="2.130.10.10">
    <property type="entry name" value="YVTN repeat-like/Quinoprotein amine dehydrogenase"/>
    <property type="match status" value="2"/>
</dbReference>
<dbReference type="GO" id="GO:0005737">
    <property type="term" value="C:cytoplasm"/>
    <property type="evidence" value="ECO:0007669"/>
    <property type="project" value="UniProtKB-SubCell"/>
</dbReference>
<accession>A0A485K723</accession>
<dbReference type="EMBL" id="CAADRA010000163">
    <property type="protein sequence ID" value="VFT78994.1"/>
    <property type="molecule type" value="Genomic_DNA"/>
</dbReference>
<evidence type="ECO:0000256" key="4">
    <source>
        <dbReference type="ARBA" id="ARBA00022737"/>
    </source>
</evidence>
<dbReference type="EMBL" id="VJMH01000163">
    <property type="protein sequence ID" value="KAF0718288.1"/>
    <property type="molecule type" value="Genomic_DNA"/>
</dbReference>
<keyword evidence="4" id="KW-0677">Repeat</keyword>
<feature type="region of interest" description="Disordered" evidence="5">
    <location>
        <begin position="136"/>
        <end position="171"/>
    </location>
</feature>
<gene>
    <name evidence="7" type="primary">Aste57867_1785</name>
    <name evidence="6" type="ORF">As57867_001783</name>
    <name evidence="7" type="ORF">ASTE57867_1785</name>
</gene>
<organism evidence="7 8">
    <name type="scientific">Aphanomyces stellatus</name>
    <dbReference type="NCBI Taxonomy" id="120398"/>
    <lineage>
        <taxon>Eukaryota</taxon>
        <taxon>Sar</taxon>
        <taxon>Stramenopiles</taxon>
        <taxon>Oomycota</taxon>
        <taxon>Saprolegniomycetes</taxon>
        <taxon>Saprolegniales</taxon>
        <taxon>Verrucalvaceae</taxon>
        <taxon>Aphanomyces</taxon>
    </lineage>
</organism>
<dbReference type="InterPro" id="IPR015943">
    <property type="entry name" value="WD40/YVTN_repeat-like_dom_sf"/>
</dbReference>
<sequence>MDAREVTRAKHAAELEAKKRKLEEIRRRKANVKEAGSGGDGPTSGAPPAPFQDFLQTILDEEKQKDMEVTMANEAAASQPPPGLSFAEKMAKLSTVAQVGPLDILPIQVESYDKATGMDPDDFPPEANNLSVEIDNTHEPEPANSPVKVPSPRKLSKADLQPPRLSKEERDQLMLSADIDAFLNKSGRVMERALIQASSFDVMKDYSMDGDDDADGGAADASSQALKLAHVYRDAKWTKGRAVTDIDVSPFYNEMCLVAYNARGFLEDDEAEWNMQDSMSDAEGVVLLWSSNLPSHPEYKFTCHSQVMSACFNPFDRNLLVGGTYSGQVVLWDTRAKHSPVQKTTLSAAGGHTHPIYSMSVVGTKSSFSLVSASTDGRMCVWNMNQLHTPMDVLDLRITGNVPAPSAAATSNGSATGRKMAVPVTAMAFQRPSQNPTNAFAIGTESGDMWSAQLDELHPSTNASKAREVVVNSLSRDQAHFGPITSMQYHPLLPSHQDTLLLTSSVDWSCRLWSQKSGDKPIMSFEPANDYVYDIRWSPVHPGLFCTADGSGKASVWNISQDSEIPAAEVQVSERALNKVRWTADGKRLMLGDSAGDTYVYDVPAEIAQPRSDEMSRLDSKLNQAIARTTDVYMG</sequence>
<name>A0A485K723_9STRA</name>
<evidence type="ECO:0000313" key="6">
    <source>
        <dbReference type="EMBL" id="KAF0718288.1"/>
    </source>
</evidence>
<evidence type="ECO:0000256" key="2">
    <source>
        <dbReference type="ARBA" id="ARBA00022490"/>
    </source>
</evidence>
<reference evidence="6" key="2">
    <citation type="submission" date="2019-06" db="EMBL/GenBank/DDBJ databases">
        <title>Genomics analysis of Aphanomyces spp. identifies a new class of oomycete effector associated with host adaptation.</title>
        <authorList>
            <person name="Gaulin E."/>
        </authorList>
    </citation>
    <scope>NUCLEOTIDE SEQUENCE</scope>
    <source>
        <strain evidence="6">CBS 578.67</strain>
    </source>
</reference>
<dbReference type="GO" id="GO:0010970">
    <property type="term" value="P:transport along microtubule"/>
    <property type="evidence" value="ECO:0007669"/>
    <property type="project" value="TreeGrafter"/>
</dbReference>
<dbReference type="GO" id="GO:0005868">
    <property type="term" value="C:cytoplasmic dynein complex"/>
    <property type="evidence" value="ECO:0007669"/>
    <property type="project" value="TreeGrafter"/>
</dbReference>
<protein>
    <submittedName>
        <fullName evidence="7">Aste57867_1785 protein</fullName>
    </submittedName>
</protein>
<dbReference type="OrthoDB" id="4189at2759"/>
<dbReference type="GO" id="GO:0045504">
    <property type="term" value="F:dynein heavy chain binding"/>
    <property type="evidence" value="ECO:0007669"/>
    <property type="project" value="TreeGrafter"/>
</dbReference>
<dbReference type="PROSITE" id="PS00678">
    <property type="entry name" value="WD_REPEATS_1"/>
    <property type="match status" value="1"/>
</dbReference>
<evidence type="ECO:0000313" key="7">
    <source>
        <dbReference type="EMBL" id="VFT78994.1"/>
    </source>
</evidence>
<feature type="region of interest" description="Disordered" evidence="5">
    <location>
        <begin position="27"/>
        <end position="83"/>
    </location>
</feature>
<dbReference type="InterPro" id="IPR001680">
    <property type="entry name" value="WD40_rpt"/>
</dbReference>
<keyword evidence="3" id="KW-0853">WD repeat</keyword>
<evidence type="ECO:0000256" key="1">
    <source>
        <dbReference type="ARBA" id="ARBA00004496"/>
    </source>
</evidence>
<evidence type="ECO:0000256" key="5">
    <source>
        <dbReference type="SAM" id="MobiDB-lite"/>
    </source>
</evidence>
<dbReference type="InterPro" id="IPR050687">
    <property type="entry name" value="Dynein_IC"/>
</dbReference>
<comment type="subcellular location">
    <subcellularLocation>
        <location evidence="1">Cytoplasm</location>
    </subcellularLocation>
</comment>
<dbReference type="Pfam" id="PF00400">
    <property type="entry name" value="WD40"/>
    <property type="match status" value="3"/>
</dbReference>
<dbReference type="GO" id="GO:0045503">
    <property type="term" value="F:dynein light chain binding"/>
    <property type="evidence" value="ECO:0007669"/>
    <property type="project" value="TreeGrafter"/>
</dbReference>